<dbReference type="Proteomes" id="UP000251402">
    <property type="component" value="Chromosome"/>
</dbReference>
<dbReference type="RefSeq" id="WP_146749979.1">
    <property type="nucleotide sequence ID" value="NZ_CP043450.1"/>
</dbReference>
<evidence type="ECO:0008006" key="3">
    <source>
        <dbReference type="Google" id="ProtNLM"/>
    </source>
</evidence>
<gene>
    <name evidence="1" type="ORF">DEO27_024725</name>
</gene>
<protein>
    <recommendedName>
        <fullName evidence="3">3-oxoacyl-ACP synthase</fullName>
    </recommendedName>
</protein>
<proteinExistence type="predicted"/>
<evidence type="ECO:0000313" key="1">
    <source>
        <dbReference type="EMBL" id="QEM13078.1"/>
    </source>
</evidence>
<keyword evidence="2" id="KW-1185">Reference proteome</keyword>
<accession>A0A5C1I6G2</accession>
<organism evidence="1 2">
    <name type="scientific">Mucilaginibacter rubeus</name>
    <dbReference type="NCBI Taxonomy" id="2027860"/>
    <lineage>
        <taxon>Bacteria</taxon>
        <taxon>Pseudomonadati</taxon>
        <taxon>Bacteroidota</taxon>
        <taxon>Sphingobacteriia</taxon>
        <taxon>Sphingobacteriales</taxon>
        <taxon>Sphingobacteriaceae</taxon>
        <taxon>Mucilaginibacter</taxon>
    </lineage>
</organism>
<dbReference type="AlphaFoldDB" id="A0A5C1I6G2"/>
<dbReference type="EMBL" id="CP043450">
    <property type="protein sequence ID" value="QEM13078.1"/>
    <property type="molecule type" value="Genomic_DNA"/>
</dbReference>
<evidence type="ECO:0000313" key="2">
    <source>
        <dbReference type="Proteomes" id="UP000251402"/>
    </source>
</evidence>
<sequence>MPEQYYISSHCSISNNLVRYNSEVVFEGIEGDIPAFLLSVYQHLGIKYPKFYKMDNLSKLGWLAAEVLLKDFDKVKYLPTDIGVVLTNASSSLDADKRYFESVQDIASPALFVYTLPNIVIGEICIRHHFKGENAFYIFERFNADFISSYVSVLLEPGQLQACICGWVEMTATGYKAVLFLVEKDEKENSILFDAVSIEKLFIAVGFNQR</sequence>
<reference evidence="1" key="1">
    <citation type="submission" date="2019-08" db="EMBL/GenBank/DDBJ databases">
        <title>Comparative genome analysis confer to the adaptation heavy metal polluted environment.</title>
        <authorList>
            <person name="Li Y."/>
        </authorList>
    </citation>
    <scope>NUCLEOTIDE SEQUENCE [LARGE SCALE GENOMIC DNA]</scope>
    <source>
        <strain evidence="1">P1</strain>
    </source>
</reference>
<dbReference type="KEGG" id="mrub:DEO27_024725"/>
<name>A0A5C1I6G2_9SPHI</name>
<dbReference type="OrthoDB" id="1071350at2"/>